<organism evidence="2 3">
    <name type="scientific">Nocardiopsis ansamitocini</name>
    <dbReference type="NCBI Taxonomy" id="1670832"/>
    <lineage>
        <taxon>Bacteria</taxon>
        <taxon>Bacillati</taxon>
        <taxon>Actinomycetota</taxon>
        <taxon>Actinomycetes</taxon>
        <taxon>Streptosporangiales</taxon>
        <taxon>Nocardiopsidaceae</taxon>
        <taxon>Nocardiopsis</taxon>
    </lineage>
</organism>
<sequence length="140" mass="14062">MRILKQAAAAVLVAGAAAAGTIAAAAPAAAATYNNECGAGYAVVNSANIGSTGTVFLTYNSSTKRNCAITKRNTAGSTVLIEVGLSVSPKGNHWDAFEGGQFTSYAGPIYLSAAGRCVDWGGRINNPNGSWTGKNGTNCG</sequence>
<evidence type="ECO:0000313" key="2">
    <source>
        <dbReference type="EMBL" id="GLU47063.1"/>
    </source>
</evidence>
<reference evidence="2" key="1">
    <citation type="submission" date="2023-02" db="EMBL/GenBank/DDBJ databases">
        <title>Nocardiopsis ansamitocini NBRC 112285.</title>
        <authorList>
            <person name="Ichikawa N."/>
            <person name="Sato H."/>
            <person name="Tonouchi N."/>
        </authorList>
    </citation>
    <scope>NUCLEOTIDE SEQUENCE</scope>
    <source>
        <strain evidence="2">NBRC 112285</strain>
    </source>
</reference>
<name>A0A9W6P4W4_9ACTN</name>
<dbReference type="AlphaFoldDB" id="A0A9W6P4W4"/>
<feature type="signal peptide" evidence="1">
    <location>
        <begin position="1"/>
        <end position="30"/>
    </location>
</feature>
<proteinExistence type="predicted"/>
<keyword evidence="1" id="KW-0732">Signal</keyword>
<accession>A0A9W6P4W4</accession>
<evidence type="ECO:0008006" key="4">
    <source>
        <dbReference type="Google" id="ProtNLM"/>
    </source>
</evidence>
<dbReference type="Proteomes" id="UP001165092">
    <property type="component" value="Unassembled WGS sequence"/>
</dbReference>
<comment type="caution">
    <text evidence="2">The sequence shown here is derived from an EMBL/GenBank/DDBJ whole genome shotgun (WGS) entry which is preliminary data.</text>
</comment>
<keyword evidence="3" id="KW-1185">Reference proteome</keyword>
<dbReference type="RefSeq" id="WP_285758040.1">
    <property type="nucleotide sequence ID" value="NZ_BSQG01000002.1"/>
</dbReference>
<gene>
    <name evidence="2" type="ORF">Nans01_14140</name>
</gene>
<evidence type="ECO:0000313" key="3">
    <source>
        <dbReference type="Proteomes" id="UP001165092"/>
    </source>
</evidence>
<feature type="chain" id="PRO_5040846180" description="Spore-associated protein A" evidence="1">
    <location>
        <begin position="31"/>
        <end position="140"/>
    </location>
</feature>
<evidence type="ECO:0000256" key="1">
    <source>
        <dbReference type="SAM" id="SignalP"/>
    </source>
</evidence>
<protein>
    <recommendedName>
        <fullName evidence="4">Spore-associated protein A</fullName>
    </recommendedName>
</protein>
<dbReference type="EMBL" id="BSQG01000002">
    <property type="protein sequence ID" value="GLU47063.1"/>
    <property type="molecule type" value="Genomic_DNA"/>
</dbReference>